<dbReference type="InterPro" id="IPR000182">
    <property type="entry name" value="GNAT_dom"/>
</dbReference>
<evidence type="ECO:0000256" key="2">
    <source>
        <dbReference type="ARBA" id="ARBA00023315"/>
    </source>
</evidence>
<dbReference type="GO" id="GO:0016747">
    <property type="term" value="F:acyltransferase activity, transferring groups other than amino-acyl groups"/>
    <property type="evidence" value="ECO:0007669"/>
    <property type="project" value="InterPro"/>
</dbReference>
<feature type="domain" description="N-acetyltransferase" evidence="3">
    <location>
        <begin position="3"/>
        <end position="156"/>
    </location>
</feature>
<dbReference type="PROSITE" id="PS51186">
    <property type="entry name" value="GNAT"/>
    <property type="match status" value="1"/>
</dbReference>
<dbReference type="CDD" id="cd04301">
    <property type="entry name" value="NAT_SF"/>
    <property type="match status" value="1"/>
</dbReference>
<evidence type="ECO:0000256" key="1">
    <source>
        <dbReference type="ARBA" id="ARBA00022679"/>
    </source>
</evidence>
<comment type="caution">
    <text evidence="4">The sequence shown here is derived from an EMBL/GenBank/DDBJ whole genome shotgun (WGS) entry which is preliminary data.</text>
</comment>
<keyword evidence="5" id="KW-1185">Reference proteome</keyword>
<sequence length="156" mass="17250">MELCTRAYGHPDAVRLIARLQQVFVVRYGDEDVTPVDPAQFAAPRGHFVVGYLDREPVACGGWRAHDVAVDSIRPGDAEIKRMYTVDSVRGKGFARVVLAGLESAARAAGRTRMVLETGTRQPEAIGLYESSGYRPIDNFGVYRHHPDSLCYAKEL</sequence>
<dbReference type="Gene3D" id="3.40.630.30">
    <property type="match status" value="1"/>
</dbReference>
<dbReference type="OrthoDB" id="70840at2"/>
<dbReference type="Proteomes" id="UP000282084">
    <property type="component" value="Unassembled WGS sequence"/>
</dbReference>
<dbReference type="Pfam" id="PF00583">
    <property type="entry name" value="Acetyltransf_1"/>
    <property type="match status" value="1"/>
</dbReference>
<proteinExistence type="predicted"/>
<protein>
    <submittedName>
        <fullName evidence="4">Acetyltransferase (GNAT) family protein</fullName>
    </submittedName>
</protein>
<name>A0A495W5X9_9PSEU</name>
<dbReference type="PANTHER" id="PTHR43877">
    <property type="entry name" value="AMINOALKYLPHOSPHONATE N-ACETYLTRANSFERASE-RELATED-RELATED"/>
    <property type="match status" value="1"/>
</dbReference>
<gene>
    <name evidence="4" type="ORF">C8E97_5820</name>
</gene>
<dbReference type="PANTHER" id="PTHR43877:SF2">
    <property type="entry name" value="AMINOALKYLPHOSPHONATE N-ACETYLTRANSFERASE-RELATED"/>
    <property type="match status" value="1"/>
</dbReference>
<dbReference type="RefSeq" id="WP_121008568.1">
    <property type="nucleotide sequence ID" value="NZ_RBXO01000001.1"/>
</dbReference>
<dbReference type="SUPFAM" id="SSF55729">
    <property type="entry name" value="Acyl-CoA N-acyltransferases (Nat)"/>
    <property type="match status" value="1"/>
</dbReference>
<evidence type="ECO:0000313" key="5">
    <source>
        <dbReference type="Proteomes" id="UP000282084"/>
    </source>
</evidence>
<dbReference type="EMBL" id="RBXO01000001">
    <property type="protein sequence ID" value="RKT57106.1"/>
    <property type="molecule type" value="Genomic_DNA"/>
</dbReference>
<keyword evidence="1 4" id="KW-0808">Transferase</keyword>
<accession>A0A495W5X9</accession>
<evidence type="ECO:0000313" key="4">
    <source>
        <dbReference type="EMBL" id="RKT57106.1"/>
    </source>
</evidence>
<evidence type="ECO:0000259" key="3">
    <source>
        <dbReference type="PROSITE" id="PS51186"/>
    </source>
</evidence>
<keyword evidence="2" id="KW-0012">Acyltransferase</keyword>
<organism evidence="4 5">
    <name type="scientific">Saccharothrix australiensis</name>
    <dbReference type="NCBI Taxonomy" id="2072"/>
    <lineage>
        <taxon>Bacteria</taxon>
        <taxon>Bacillati</taxon>
        <taxon>Actinomycetota</taxon>
        <taxon>Actinomycetes</taxon>
        <taxon>Pseudonocardiales</taxon>
        <taxon>Pseudonocardiaceae</taxon>
        <taxon>Saccharothrix</taxon>
    </lineage>
</organism>
<reference evidence="4 5" key="1">
    <citation type="submission" date="2018-10" db="EMBL/GenBank/DDBJ databases">
        <title>Sequencing the genomes of 1000 actinobacteria strains.</title>
        <authorList>
            <person name="Klenk H.-P."/>
        </authorList>
    </citation>
    <scope>NUCLEOTIDE SEQUENCE [LARGE SCALE GENOMIC DNA]</scope>
    <source>
        <strain evidence="4 5">DSM 43800</strain>
    </source>
</reference>
<dbReference type="AlphaFoldDB" id="A0A495W5X9"/>
<dbReference type="InterPro" id="IPR050832">
    <property type="entry name" value="Bact_Acetyltransf"/>
</dbReference>
<dbReference type="InterPro" id="IPR016181">
    <property type="entry name" value="Acyl_CoA_acyltransferase"/>
</dbReference>